<sequence length="153" mass="17382">MFNGPEYSYPPYANRPHIMACIDILGNNEFWRAVEEIAAVSEPLLEVLRDVSGGKPSIGSIYESMTKAKDSIRTYHIMDEGKCKAFPDMVDGWWQNKLHSPLHDAAAYLNPSIQYNPEVKFLGIIKEELIAVLDKLLPTPELRHDMTAQIFVF</sequence>
<evidence type="ECO:0000313" key="2">
    <source>
        <dbReference type="Proteomes" id="UP000797356"/>
    </source>
</evidence>
<dbReference type="InterPro" id="IPR012337">
    <property type="entry name" value="RNaseH-like_sf"/>
</dbReference>
<dbReference type="SUPFAM" id="SSF53098">
    <property type="entry name" value="Ribonuclease H-like"/>
    <property type="match status" value="1"/>
</dbReference>
<dbReference type="Proteomes" id="UP000797356">
    <property type="component" value="Chromosome 2"/>
</dbReference>
<reference evidence="1" key="2">
    <citation type="submission" date="2019-07" db="EMBL/GenBank/DDBJ databases">
        <authorList>
            <person name="Yang Y."/>
            <person name="Bocs S."/>
            <person name="Baudouin L."/>
        </authorList>
    </citation>
    <scope>NUCLEOTIDE SEQUENCE</scope>
    <source>
        <tissue evidence="1">Spear leaf of Hainan Tall coconut</tissue>
    </source>
</reference>
<reference evidence="1" key="1">
    <citation type="journal article" date="2017" name="Gigascience">
        <title>The genome draft of coconut (Cocos nucifera).</title>
        <authorList>
            <person name="Xiao Y."/>
            <person name="Xu P."/>
            <person name="Fan H."/>
            <person name="Baudouin L."/>
            <person name="Xia W."/>
            <person name="Bocs S."/>
            <person name="Xu J."/>
            <person name="Li Q."/>
            <person name="Guo A."/>
            <person name="Zhou L."/>
            <person name="Li J."/>
            <person name="Wu Y."/>
            <person name="Ma Z."/>
            <person name="Armero A."/>
            <person name="Issali A.E."/>
            <person name="Liu N."/>
            <person name="Peng M."/>
            <person name="Yang Y."/>
        </authorList>
    </citation>
    <scope>NUCLEOTIDE SEQUENCE</scope>
    <source>
        <tissue evidence="1">Spear leaf of Hainan Tall coconut</tissue>
    </source>
</reference>
<dbReference type="OrthoDB" id="4951847at2759"/>
<accession>A0A8K0HXN0</accession>
<proteinExistence type="predicted"/>
<organism evidence="1 2">
    <name type="scientific">Cocos nucifera</name>
    <name type="common">Coconut palm</name>
    <dbReference type="NCBI Taxonomy" id="13894"/>
    <lineage>
        <taxon>Eukaryota</taxon>
        <taxon>Viridiplantae</taxon>
        <taxon>Streptophyta</taxon>
        <taxon>Embryophyta</taxon>
        <taxon>Tracheophyta</taxon>
        <taxon>Spermatophyta</taxon>
        <taxon>Magnoliopsida</taxon>
        <taxon>Liliopsida</taxon>
        <taxon>Arecaceae</taxon>
        <taxon>Arecoideae</taxon>
        <taxon>Cocoseae</taxon>
        <taxon>Attaleinae</taxon>
        <taxon>Cocos</taxon>
    </lineage>
</organism>
<dbReference type="EMBL" id="CM017873">
    <property type="protein sequence ID" value="KAG1330375.1"/>
    <property type="molecule type" value="Genomic_DNA"/>
</dbReference>
<protein>
    <submittedName>
        <fullName evidence="1">Putative Seprase</fullName>
    </submittedName>
</protein>
<comment type="caution">
    <text evidence="1">The sequence shown here is derived from an EMBL/GenBank/DDBJ whole genome shotgun (WGS) entry which is preliminary data.</text>
</comment>
<gene>
    <name evidence="1" type="ORF">COCNU_02G003430</name>
</gene>
<dbReference type="AlphaFoldDB" id="A0A8K0HXN0"/>
<keyword evidence="2" id="KW-1185">Reference proteome</keyword>
<evidence type="ECO:0000313" key="1">
    <source>
        <dbReference type="EMBL" id="KAG1330375.1"/>
    </source>
</evidence>
<name>A0A8K0HXN0_COCNU</name>